<evidence type="ECO:0000313" key="1">
    <source>
        <dbReference type="EMBL" id="CPR22481.1"/>
    </source>
</evidence>
<organism evidence="1 2">
    <name type="scientific">Candidatus Filomicrobium marinum</name>
    <dbReference type="NCBI Taxonomy" id="1608628"/>
    <lineage>
        <taxon>Bacteria</taxon>
        <taxon>Pseudomonadati</taxon>
        <taxon>Pseudomonadota</taxon>
        <taxon>Alphaproteobacteria</taxon>
        <taxon>Hyphomicrobiales</taxon>
        <taxon>Hyphomicrobiaceae</taxon>
        <taxon>Filomicrobium</taxon>
    </lineage>
</organism>
<dbReference type="Proteomes" id="UP000033187">
    <property type="component" value="Chromosome 1"/>
</dbReference>
<proteinExistence type="predicted"/>
<dbReference type="KEGG" id="fil:BN1229_v1_3926"/>
<dbReference type="AlphaFoldDB" id="A0A0D6JKL7"/>
<sequence length="86" mass="9445">MADTGVAWRVDGAVVWAQFSGDQFEERCLASAIAAHEPALVASGDRNRRAFEDGFALDPICQIVDMKHGLHAIEHIRPTRNRDGCP</sequence>
<accession>A0A0D6JKL7</accession>
<reference evidence="2" key="1">
    <citation type="submission" date="2015-02" db="EMBL/GenBank/DDBJ databases">
        <authorList>
            <person name="Chooi Y.-H."/>
        </authorList>
    </citation>
    <scope>NUCLEOTIDE SEQUENCE [LARGE SCALE GENOMIC DNA]</scope>
    <source>
        <strain evidence="2">strain Y</strain>
    </source>
</reference>
<keyword evidence="2" id="KW-1185">Reference proteome</keyword>
<evidence type="ECO:0000313" key="2">
    <source>
        <dbReference type="Proteomes" id="UP000033187"/>
    </source>
</evidence>
<name>A0A0D6JKL7_9HYPH</name>
<dbReference type="KEGG" id="fiy:BN1229_v1_3914"/>
<dbReference type="EMBL" id="LN829119">
    <property type="protein sequence ID" value="CPR22481.1"/>
    <property type="molecule type" value="Genomic_DNA"/>
</dbReference>
<protein>
    <submittedName>
        <fullName evidence="1">Uncharacterized protein</fullName>
    </submittedName>
</protein>
<gene>
    <name evidence="1" type="ORF">YBN1229_v1_3914</name>
</gene>